<comment type="domain">
    <text evidence="3">Contains a C-terminal catalytic domain, and an N-terminal region which modulates catalytic activity.</text>
</comment>
<comment type="caution">
    <text evidence="9">The sequence shown here is derived from an EMBL/GenBank/DDBJ whole genome shotgun (WGS) entry which is preliminary data.</text>
</comment>
<evidence type="ECO:0000259" key="7">
    <source>
        <dbReference type="PROSITE" id="PS50110"/>
    </source>
</evidence>
<dbReference type="InterPro" id="IPR001789">
    <property type="entry name" value="Sig_transdc_resp-reg_receiver"/>
</dbReference>
<dbReference type="OrthoDB" id="9793421at2"/>
<accession>A0A4R6JWJ8</accession>
<dbReference type="AlphaFoldDB" id="A0A4R6JWJ8"/>
<dbReference type="EMBL" id="SNWR01000001">
    <property type="protein sequence ID" value="TDO40001.1"/>
    <property type="molecule type" value="Genomic_DNA"/>
</dbReference>
<dbReference type="GO" id="GO:0006935">
    <property type="term" value="P:chemotaxis"/>
    <property type="evidence" value="ECO:0007669"/>
    <property type="project" value="UniProtKB-UniRule"/>
</dbReference>
<protein>
    <recommendedName>
        <fullName evidence="3">Protein-glutamate methylesterase/protein-glutamine glutaminase</fullName>
        <ecNumber evidence="3">3.1.1.61</ecNumber>
        <ecNumber evidence="3">3.5.1.44</ecNumber>
    </recommendedName>
</protein>
<keyword evidence="1 3" id="KW-0378">Hydrolase</keyword>
<dbReference type="PROSITE" id="PS50122">
    <property type="entry name" value="CHEB"/>
    <property type="match status" value="1"/>
</dbReference>
<keyword evidence="10" id="KW-1185">Reference proteome</keyword>
<dbReference type="NCBIfam" id="NF001965">
    <property type="entry name" value="PRK00742.1"/>
    <property type="match status" value="1"/>
</dbReference>
<evidence type="ECO:0000313" key="10">
    <source>
        <dbReference type="Proteomes" id="UP000294901"/>
    </source>
</evidence>
<dbReference type="Gene3D" id="3.40.50.180">
    <property type="entry name" value="Methylesterase CheB, C-terminal domain"/>
    <property type="match status" value="1"/>
</dbReference>
<name>A0A4R6JWJ8_9ACTN</name>
<dbReference type="GO" id="GO:0005737">
    <property type="term" value="C:cytoplasm"/>
    <property type="evidence" value="ECO:0007669"/>
    <property type="project" value="UniProtKB-SubCell"/>
</dbReference>
<organism evidence="9 10">
    <name type="scientific">Paractinoplanes brasiliensis</name>
    <dbReference type="NCBI Taxonomy" id="52695"/>
    <lineage>
        <taxon>Bacteria</taxon>
        <taxon>Bacillati</taxon>
        <taxon>Actinomycetota</taxon>
        <taxon>Actinomycetes</taxon>
        <taxon>Micromonosporales</taxon>
        <taxon>Micromonosporaceae</taxon>
        <taxon>Paractinoplanes</taxon>
    </lineage>
</organism>
<dbReference type="SUPFAM" id="SSF52738">
    <property type="entry name" value="Methylesterase CheB, C-terminal domain"/>
    <property type="match status" value="1"/>
</dbReference>
<dbReference type="PANTHER" id="PTHR42872:SF3">
    <property type="entry name" value="PROTEIN-GLUTAMATE METHYLESTERASE_PROTEIN-GLUTAMINE GLUTAMINASE 1"/>
    <property type="match status" value="1"/>
</dbReference>
<feature type="modified residue" description="4-aspartylphosphate" evidence="3 5">
    <location>
        <position position="54"/>
    </location>
</feature>
<evidence type="ECO:0000256" key="6">
    <source>
        <dbReference type="SAM" id="MobiDB-lite"/>
    </source>
</evidence>
<keyword evidence="3 5" id="KW-0597">Phosphoprotein</keyword>
<dbReference type="InterPro" id="IPR035909">
    <property type="entry name" value="CheB_C"/>
</dbReference>
<evidence type="ECO:0000256" key="2">
    <source>
        <dbReference type="ARBA" id="ARBA00048267"/>
    </source>
</evidence>
<dbReference type="InterPro" id="IPR000673">
    <property type="entry name" value="Sig_transdc_resp-reg_Me-estase"/>
</dbReference>
<dbReference type="InterPro" id="IPR011006">
    <property type="entry name" value="CheY-like_superfamily"/>
</dbReference>
<keyword evidence="3" id="KW-0963">Cytoplasm</keyword>
<comment type="similarity">
    <text evidence="3">Belongs to the CheB family.</text>
</comment>
<dbReference type="SUPFAM" id="SSF52172">
    <property type="entry name" value="CheY-like"/>
    <property type="match status" value="1"/>
</dbReference>
<dbReference type="InterPro" id="IPR008248">
    <property type="entry name" value="CheB-like"/>
</dbReference>
<feature type="active site" evidence="3 4">
    <location>
        <position position="238"/>
    </location>
</feature>
<evidence type="ECO:0000313" key="9">
    <source>
        <dbReference type="EMBL" id="TDO40001.1"/>
    </source>
</evidence>
<evidence type="ECO:0000256" key="4">
    <source>
        <dbReference type="PROSITE-ProRule" id="PRU00050"/>
    </source>
</evidence>
<dbReference type="EC" id="3.5.1.44" evidence="3"/>
<evidence type="ECO:0000259" key="8">
    <source>
        <dbReference type="PROSITE" id="PS50122"/>
    </source>
</evidence>
<dbReference type="PANTHER" id="PTHR42872">
    <property type="entry name" value="PROTEIN-GLUTAMATE METHYLESTERASE/PROTEIN-GLUTAMINE GLUTAMINASE"/>
    <property type="match status" value="1"/>
</dbReference>
<feature type="domain" description="Response regulatory" evidence="7">
    <location>
        <begin position="3"/>
        <end position="121"/>
    </location>
</feature>
<dbReference type="GO" id="GO:0000156">
    <property type="term" value="F:phosphorelay response regulator activity"/>
    <property type="evidence" value="ECO:0007669"/>
    <property type="project" value="InterPro"/>
</dbReference>
<proteinExistence type="inferred from homology"/>
<gene>
    <name evidence="3" type="primary">cheB</name>
    <name evidence="9" type="ORF">C8E87_3708</name>
</gene>
<dbReference type="RefSeq" id="WP_133874235.1">
    <property type="nucleotide sequence ID" value="NZ_BOMD01000001.1"/>
</dbReference>
<evidence type="ECO:0000256" key="3">
    <source>
        <dbReference type="HAMAP-Rule" id="MF_00099"/>
    </source>
</evidence>
<evidence type="ECO:0000256" key="1">
    <source>
        <dbReference type="ARBA" id="ARBA00022801"/>
    </source>
</evidence>
<feature type="active site" evidence="3 4">
    <location>
        <position position="334"/>
    </location>
</feature>
<dbReference type="GO" id="GO:0050568">
    <property type="term" value="F:protein-glutamine glutaminase activity"/>
    <property type="evidence" value="ECO:0007669"/>
    <property type="project" value="UniProtKB-UniRule"/>
</dbReference>
<dbReference type="CDD" id="cd17541">
    <property type="entry name" value="REC_CheB-like"/>
    <property type="match status" value="1"/>
</dbReference>
<dbReference type="GO" id="GO:0008984">
    <property type="term" value="F:protein-glutamate methylesterase activity"/>
    <property type="evidence" value="ECO:0007669"/>
    <property type="project" value="UniProtKB-UniRule"/>
</dbReference>
<dbReference type="CDD" id="cd16432">
    <property type="entry name" value="CheB_Rec"/>
    <property type="match status" value="1"/>
</dbReference>
<dbReference type="Pfam" id="PF01339">
    <property type="entry name" value="CheB_methylest"/>
    <property type="match status" value="1"/>
</dbReference>
<comment type="catalytic activity">
    <reaction evidence="2 3">
        <text>[protein]-L-glutamate 5-O-methyl ester + H2O = L-glutamyl-[protein] + methanol + H(+)</text>
        <dbReference type="Rhea" id="RHEA:23236"/>
        <dbReference type="Rhea" id="RHEA-COMP:10208"/>
        <dbReference type="Rhea" id="RHEA-COMP:10311"/>
        <dbReference type="ChEBI" id="CHEBI:15377"/>
        <dbReference type="ChEBI" id="CHEBI:15378"/>
        <dbReference type="ChEBI" id="CHEBI:17790"/>
        <dbReference type="ChEBI" id="CHEBI:29973"/>
        <dbReference type="ChEBI" id="CHEBI:82795"/>
        <dbReference type="EC" id="3.1.1.61"/>
    </reaction>
</comment>
<dbReference type="HAMAP" id="MF_00099">
    <property type="entry name" value="CheB_chemtxs"/>
    <property type="match status" value="1"/>
</dbReference>
<dbReference type="PROSITE" id="PS50110">
    <property type="entry name" value="RESPONSE_REGULATORY"/>
    <property type="match status" value="1"/>
</dbReference>
<sequence length="399" mass="41006">MISVLVVDDSVVVRRLIVDALGGAEDIEVVGTASNGLLAQAKIDQLKPDVITMDIEMPQMDGISAVRELRKRHKQIPVIMFSTLSASGATATLEALSAGATDYVTKPSNVGSVNESIKAVRDELVPKIYALAGRRRPAAGPAGPPARPGTPAAPGRPLAGRPGSAPPRAGLPPAAGRPGVTPAGSGATRPAAAPRRIAPGGRIDILAIGSSTGGPDALTKVLQGIPADFPVPIVVTQHMPPVFTRMFAERLDRSTPLRVVEAGDGMELSPGWAYIAPGDQHLVFHRRGTATLTQLSGAPPENSCRPAVDVMFRSVAALYGASAYATVLTGMGHDGRGGAKVLRDAGAEVLAQDEATSVVWGMPGAVVGAGLADEVLPLDRIAAHLVNRVKSGRSAAVAR</sequence>
<evidence type="ECO:0000256" key="5">
    <source>
        <dbReference type="PROSITE-ProRule" id="PRU00169"/>
    </source>
</evidence>
<feature type="domain" description="CheB-type methylesterase" evidence="8">
    <location>
        <begin position="199"/>
        <end position="392"/>
    </location>
</feature>
<comment type="catalytic activity">
    <reaction evidence="3">
        <text>L-glutaminyl-[protein] + H2O = L-glutamyl-[protein] + NH4(+)</text>
        <dbReference type="Rhea" id="RHEA:16441"/>
        <dbReference type="Rhea" id="RHEA-COMP:10207"/>
        <dbReference type="Rhea" id="RHEA-COMP:10208"/>
        <dbReference type="ChEBI" id="CHEBI:15377"/>
        <dbReference type="ChEBI" id="CHEBI:28938"/>
        <dbReference type="ChEBI" id="CHEBI:29973"/>
        <dbReference type="ChEBI" id="CHEBI:30011"/>
        <dbReference type="EC" id="3.5.1.44"/>
    </reaction>
</comment>
<comment type="function">
    <text evidence="3">Involved in chemotaxis. Part of a chemotaxis signal transduction system that modulates chemotaxis in response to various stimuli. Catalyzes the demethylation of specific methylglutamate residues introduced into the chemoreceptors (methyl-accepting chemotaxis proteins or MCP) by CheR. Also mediates the irreversible deamidation of specific glutamine residues to glutamic acid.</text>
</comment>
<reference evidence="9 10" key="1">
    <citation type="submission" date="2019-03" db="EMBL/GenBank/DDBJ databases">
        <title>Sequencing the genomes of 1000 actinobacteria strains.</title>
        <authorList>
            <person name="Klenk H.-P."/>
        </authorList>
    </citation>
    <scope>NUCLEOTIDE SEQUENCE [LARGE SCALE GENOMIC DNA]</scope>
    <source>
        <strain evidence="9 10">DSM 43805</strain>
    </source>
</reference>
<feature type="region of interest" description="Disordered" evidence="6">
    <location>
        <begin position="135"/>
        <end position="196"/>
    </location>
</feature>
<comment type="PTM">
    <text evidence="3">Phosphorylated by CheA. Phosphorylation of the N-terminal regulatory domain activates the methylesterase activity.</text>
</comment>
<dbReference type="SMART" id="SM00448">
    <property type="entry name" value="REC"/>
    <property type="match status" value="1"/>
</dbReference>
<dbReference type="Pfam" id="PF00072">
    <property type="entry name" value="Response_reg"/>
    <property type="match status" value="1"/>
</dbReference>
<keyword evidence="3 4" id="KW-0145">Chemotaxis</keyword>
<dbReference type="Proteomes" id="UP000294901">
    <property type="component" value="Unassembled WGS sequence"/>
</dbReference>
<comment type="subcellular location">
    <subcellularLocation>
        <location evidence="3">Cytoplasm</location>
    </subcellularLocation>
</comment>
<dbReference type="Gene3D" id="3.40.50.2300">
    <property type="match status" value="1"/>
</dbReference>
<dbReference type="EC" id="3.1.1.61" evidence="3"/>
<feature type="compositionally biased region" description="Low complexity" evidence="6">
    <location>
        <begin position="149"/>
        <end position="196"/>
    </location>
</feature>
<dbReference type="PIRSF" id="PIRSF000876">
    <property type="entry name" value="RR_chemtxs_CheB"/>
    <property type="match status" value="1"/>
</dbReference>
<feature type="active site" evidence="3 4">
    <location>
        <position position="211"/>
    </location>
</feature>